<evidence type="ECO:0000256" key="1">
    <source>
        <dbReference type="ARBA" id="ARBA00004459"/>
    </source>
</evidence>
<dbReference type="Pfam" id="PF05433">
    <property type="entry name" value="Rick_17kDa_Anti"/>
    <property type="match status" value="1"/>
</dbReference>
<evidence type="ECO:0000313" key="9">
    <source>
        <dbReference type="EMBL" id="MDH0965534.1"/>
    </source>
</evidence>
<comment type="caution">
    <text evidence="9">The sequence shown here is derived from an EMBL/GenBank/DDBJ whole genome shotgun (WGS) entry which is preliminary data.</text>
</comment>
<feature type="chain" id="PRO_5015041050" evidence="6">
    <location>
        <begin position="20"/>
        <end position="158"/>
    </location>
</feature>
<gene>
    <name evidence="9" type="ORF">N5C89_22115</name>
    <name evidence="8" type="ORF">SK91_02888</name>
</gene>
<protein>
    <submittedName>
        <fullName evidence="9">Glycine zipper 2TM domain-containing protein</fullName>
    </submittedName>
</protein>
<dbReference type="PROSITE" id="PS51257">
    <property type="entry name" value="PROKAR_LIPOPROTEIN"/>
    <property type="match status" value="1"/>
</dbReference>
<comment type="subcellular location">
    <subcellularLocation>
        <location evidence="1">Cell outer membrane</location>
        <topology evidence="1">Lipid-anchor</topology>
    </subcellularLocation>
</comment>
<dbReference type="Proteomes" id="UP001159937">
    <property type="component" value="Unassembled WGS sequence"/>
</dbReference>
<keyword evidence="10" id="KW-1185">Reference proteome</keyword>
<keyword evidence="3" id="KW-0472">Membrane</keyword>
<keyword evidence="5" id="KW-0449">Lipoprotein</keyword>
<dbReference type="PANTHER" id="PTHR35603">
    <property type="match status" value="1"/>
</dbReference>
<evidence type="ECO:0000313" key="11">
    <source>
        <dbReference type="Proteomes" id="UP001159937"/>
    </source>
</evidence>
<evidence type="ECO:0000313" key="10">
    <source>
        <dbReference type="Proteomes" id="UP000036305"/>
    </source>
</evidence>
<evidence type="ECO:0000313" key="8">
    <source>
        <dbReference type="EMBL" id="KLY33991.1"/>
    </source>
</evidence>
<evidence type="ECO:0000256" key="2">
    <source>
        <dbReference type="ARBA" id="ARBA00022729"/>
    </source>
</evidence>
<feature type="signal peptide" evidence="6">
    <location>
        <begin position="1"/>
        <end position="19"/>
    </location>
</feature>
<dbReference type="AlphaFoldDB" id="A0A0J2HFV4"/>
<dbReference type="EMBL" id="JAOCBF010000035">
    <property type="protein sequence ID" value="MDH0965534.1"/>
    <property type="molecule type" value="Genomic_DNA"/>
</dbReference>
<dbReference type="EMBL" id="LEUS01000018">
    <property type="protein sequence ID" value="KLY33991.1"/>
    <property type="molecule type" value="Genomic_DNA"/>
</dbReference>
<evidence type="ECO:0000256" key="6">
    <source>
        <dbReference type="SAM" id="SignalP"/>
    </source>
</evidence>
<reference evidence="9" key="2">
    <citation type="submission" date="2022-09" db="EMBL/GenBank/DDBJ databases">
        <title>Intensive care unit water sources are persistently colonized with multi-drug resistant bacteria and are the site of extensive horizontal gene transfer of antibiotic resistance genes.</title>
        <authorList>
            <person name="Diorio-Toth L."/>
        </authorList>
    </citation>
    <scope>NUCLEOTIDE SEQUENCE</scope>
    <source>
        <strain evidence="9">GD03918</strain>
    </source>
</reference>
<dbReference type="GO" id="GO:0009279">
    <property type="term" value="C:cell outer membrane"/>
    <property type="evidence" value="ECO:0007669"/>
    <property type="project" value="UniProtKB-SubCell"/>
</dbReference>
<dbReference type="InterPro" id="IPR051407">
    <property type="entry name" value="Bact_OM_lipoprot/Surf_antigen"/>
</dbReference>
<evidence type="ECO:0000256" key="3">
    <source>
        <dbReference type="ARBA" id="ARBA00023136"/>
    </source>
</evidence>
<dbReference type="InterPro" id="IPR008816">
    <property type="entry name" value="Gly_zipper_2TM_dom"/>
</dbReference>
<accession>A0A0J2HFV4</accession>
<organism evidence="9 11">
    <name type="scientific">Klebsiella michiganensis</name>
    <dbReference type="NCBI Taxonomy" id="1134687"/>
    <lineage>
        <taxon>Bacteria</taxon>
        <taxon>Pseudomonadati</taxon>
        <taxon>Pseudomonadota</taxon>
        <taxon>Gammaproteobacteria</taxon>
        <taxon>Enterobacterales</taxon>
        <taxon>Enterobacteriaceae</taxon>
        <taxon>Klebsiella/Raoultella group</taxon>
        <taxon>Klebsiella</taxon>
    </lineage>
</organism>
<evidence type="ECO:0000256" key="5">
    <source>
        <dbReference type="ARBA" id="ARBA00023288"/>
    </source>
</evidence>
<evidence type="ECO:0000259" key="7">
    <source>
        <dbReference type="Pfam" id="PF05433"/>
    </source>
</evidence>
<sequence length="158" mass="16093">MFLKLFLVFVGSLFLVSCSGNPVGSADNINMALTGQPMAVTQGTVTRVRNITIQNDSDNNIAGAAAGGVLGGVAGNAIGGGSGRRIATAGGAVAGALTGQAIQRNRSQINGVELFIRPVNGNEFVIVQPIGETPFFVGQQVNITSLRGQVTITPVAQL</sequence>
<name>A0A0J2HFV4_9ENTR</name>
<reference evidence="8 10" key="1">
    <citation type="submission" date="2015-06" db="EMBL/GenBank/DDBJ databases">
        <title>The Genome Sequence of None.</title>
        <authorList>
            <consortium name="The Broad Institute Genomics Platform"/>
            <consortium name="The Broad Institute Genome Sequencing Center for Infectious Disease"/>
            <person name="Earl A.M."/>
            <person name="Onderdonk A.B."/>
            <person name="Kirby J."/>
            <person name="Ferraro M.J."/>
            <person name="Huang S."/>
            <person name="Spencer M."/>
            <person name="Fodor A."/>
            <person name="Hooper D."/>
            <person name="Dekker J."/>
            <person name="O'Brien T."/>
            <person name="Quan V."/>
            <person name="Gombosev A."/>
            <person name="Delaney M."/>
            <person name="DuBois A."/>
            <person name="Ernst C."/>
            <person name="Kim D.S."/>
            <person name="Rossman W."/>
            <person name="Gohs F."/>
            <person name="Petruso H."/>
            <person name="Nozar T."/>
            <person name="Mougeot F."/>
            <person name="Manson-McGuire A."/>
            <person name="Young S."/>
            <person name="Abouelleil A."/>
            <person name="Cao P."/>
            <person name="Chapman S.B."/>
            <person name="Griggs A."/>
            <person name="Priest M."/>
            <person name="Shea T."/>
            <person name="Wortman I."/>
            <person name="Wortman J.R."/>
            <person name="Nusbaum C."/>
            <person name="Birren B."/>
        </authorList>
    </citation>
    <scope>NUCLEOTIDE SEQUENCE [LARGE SCALE GENOMIC DNA]</scope>
    <source>
        <strain evidence="8 10">MGH87</strain>
    </source>
</reference>
<dbReference type="PANTHER" id="PTHR35603:SF1">
    <property type="entry name" value="OUTER MEMBRANE LIPOPROTEIN SLYB"/>
    <property type="match status" value="1"/>
</dbReference>
<keyword evidence="4" id="KW-0564">Palmitate</keyword>
<feature type="domain" description="Glycine zipper 2TM" evidence="7">
    <location>
        <begin position="62"/>
        <end position="103"/>
    </location>
</feature>
<proteinExistence type="predicted"/>
<keyword evidence="2 6" id="KW-0732">Signal</keyword>
<dbReference type="Proteomes" id="UP000036305">
    <property type="component" value="Unassembled WGS sequence"/>
</dbReference>
<evidence type="ECO:0000256" key="4">
    <source>
        <dbReference type="ARBA" id="ARBA00023139"/>
    </source>
</evidence>
<dbReference type="RefSeq" id="WP_032751172.1">
    <property type="nucleotide sequence ID" value="NZ_CABGII010000075.1"/>
</dbReference>